<evidence type="ECO:0000313" key="2">
    <source>
        <dbReference type="Proteomes" id="UP000616885"/>
    </source>
</evidence>
<dbReference type="SUPFAM" id="SSF54427">
    <property type="entry name" value="NTF2-like"/>
    <property type="match status" value="1"/>
</dbReference>
<dbReference type="Gene3D" id="3.10.450.50">
    <property type="match status" value="1"/>
</dbReference>
<protein>
    <submittedName>
        <fullName evidence="1">Uncharacterized protein</fullName>
    </submittedName>
</protein>
<dbReference type="EMBL" id="JADCTT010000006">
    <property type="protein sequence ID" value="KAF9750863.1"/>
    <property type="molecule type" value="Genomic_DNA"/>
</dbReference>
<comment type="caution">
    <text evidence="1">The sequence shown here is derived from an EMBL/GenBank/DDBJ whole genome shotgun (WGS) entry which is preliminary data.</text>
</comment>
<name>A0A8H7TJQ1_BIOOC</name>
<dbReference type="AlphaFoldDB" id="A0A8H7TJQ1"/>
<dbReference type="Proteomes" id="UP000616885">
    <property type="component" value="Unassembled WGS sequence"/>
</dbReference>
<dbReference type="Pfam" id="PF12893">
    <property type="entry name" value="Lumazine_bd_2"/>
    <property type="match status" value="1"/>
</dbReference>
<proteinExistence type="predicted"/>
<gene>
    <name evidence="1" type="ORF">IM811_015083</name>
</gene>
<organism evidence="1 2">
    <name type="scientific">Bionectria ochroleuca</name>
    <name type="common">Gliocladium roseum</name>
    <dbReference type="NCBI Taxonomy" id="29856"/>
    <lineage>
        <taxon>Eukaryota</taxon>
        <taxon>Fungi</taxon>
        <taxon>Dikarya</taxon>
        <taxon>Ascomycota</taxon>
        <taxon>Pezizomycotina</taxon>
        <taxon>Sordariomycetes</taxon>
        <taxon>Hypocreomycetidae</taxon>
        <taxon>Hypocreales</taxon>
        <taxon>Bionectriaceae</taxon>
        <taxon>Clonostachys</taxon>
    </lineage>
</organism>
<dbReference type="InterPro" id="IPR039437">
    <property type="entry name" value="FrzH/put_lumazine-bd"/>
</dbReference>
<dbReference type="InterPro" id="IPR032710">
    <property type="entry name" value="NTF2-like_dom_sf"/>
</dbReference>
<reference evidence="1" key="1">
    <citation type="submission" date="2020-10" db="EMBL/GenBank/DDBJ databases">
        <title>High-Quality Genome Resource of Clonostachys rosea strain S41 by Oxford Nanopore Long-Read Sequencing.</title>
        <authorList>
            <person name="Wang H."/>
        </authorList>
    </citation>
    <scope>NUCLEOTIDE SEQUENCE</scope>
    <source>
        <strain evidence="1">S41</strain>
    </source>
</reference>
<evidence type="ECO:0000313" key="1">
    <source>
        <dbReference type="EMBL" id="KAF9750863.1"/>
    </source>
</evidence>
<accession>A0A8H7TJQ1</accession>
<sequence length="129" mass="14376">MTSNAKPIPTAEYDAVIAAAQHYFDSLKKADRGLLEDAFHEDATMTGWFLNGTLSKGSYRDLYGYYEAYGPAVDIKARADVIGMTPTTAVVRAEMEGTPDNPYVDFLTLIKVDGKWKIISKVFHAYEKQ</sequence>